<evidence type="ECO:0000256" key="2">
    <source>
        <dbReference type="ARBA" id="ARBA00023242"/>
    </source>
</evidence>
<feature type="compositionally biased region" description="Basic and acidic residues" evidence="3">
    <location>
        <begin position="281"/>
        <end position="300"/>
    </location>
</feature>
<keyword evidence="5" id="KW-1185">Reference proteome</keyword>
<dbReference type="Proteomes" id="UP000887574">
    <property type="component" value="Unplaced"/>
</dbReference>
<dbReference type="InterPro" id="IPR000156">
    <property type="entry name" value="Ran_bind_dom"/>
</dbReference>
<evidence type="ECO:0000313" key="5">
    <source>
        <dbReference type="Proteomes" id="UP000887574"/>
    </source>
</evidence>
<dbReference type="WBParaSite" id="jg7386">
    <property type="protein sequence ID" value="jg7386"/>
    <property type="gene ID" value="jg7386"/>
</dbReference>
<dbReference type="GO" id="GO:0006611">
    <property type="term" value="P:protein export from nucleus"/>
    <property type="evidence" value="ECO:0007669"/>
    <property type="project" value="TreeGrafter"/>
</dbReference>
<comment type="subcellular location">
    <subcellularLocation>
        <location evidence="1">Nucleus</location>
    </subcellularLocation>
</comment>
<organism evidence="5 6">
    <name type="scientific">Ditylenchus dipsaci</name>
    <dbReference type="NCBI Taxonomy" id="166011"/>
    <lineage>
        <taxon>Eukaryota</taxon>
        <taxon>Metazoa</taxon>
        <taxon>Ecdysozoa</taxon>
        <taxon>Nematoda</taxon>
        <taxon>Chromadorea</taxon>
        <taxon>Rhabditida</taxon>
        <taxon>Tylenchina</taxon>
        <taxon>Tylenchomorpha</taxon>
        <taxon>Sphaerularioidea</taxon>
        <taxon>Anguinidae</taxon>
        <taxon>Anguininae</taxon>
        <taxon>Ditylenchus</taxon>
    </lineage>
</organism>
<feature type="region of interest" description="Disordered" evidence="3">
    <location>
        <begin position="281"/>
        <end position="316"/>
    </location>
</feature>
<dbReference type="GO" id="GO:0005634">
    <property type="term" value="C:nucleus"/>
    <property type="evidence" value="ECO:0007669"/>
    <property type="project" value="UniProtKB-SubCell"/>
</dbReference>
<keyword evidence="2" id="KW-0539">Nucleus</keyword>
<reference evidence="6" key="1">
    <citation type="submission" date="2022-11" db="UniProtKB">
        <authorList>
            <consortium name="WormBaseParasite"/>
        </authorList>
    </citation>
    <scope>IDENTIFICATION</scope>
</reference>
<dbReference type="SUPFAM" id="SSF50729">
    <property type="entry name" value="PH domain-like"/>
    <property type="match status" value="1"/>
</dbReference>
<dbReference type="SMART" id="SM00160">
    <property type="entry name" value="RanBD"/>
    <property type="match status" value="1"/>
</dbReference>
<feature type="region of interest" description="Disordered" evidence="3">
    <location>
        <begin position="126"/>
        <end position="155"/>
    </location>
</feature>
<name>A0A915EKW3_9BILA</name>
<evidence type="ECO:0000313" key="6">
    <source>
        <dbReference type="WBParaSite" id="jg7386"/>
    </source>
</evidence>
<dbReference type="Pfam" id="PF00638">
    <property type="entry name" value="Ran_BP1"/>
    <property type="match status" value="1"/>
</dbReference>
<dbReference type="InterPro" id="IPR011993">
    <property type="entry name" value="PH-like_dom_sf"/>
</dbReference>
<dbReference type="AlphaFoldDB" id="A0A915EKW3"/>
<feature type="domain" description="RanBD1" evidence="4">
    <location>
        <begin position="179"/>
        <end position="251"/>
    </location>
</feature>
<dbReference type="PROSITE" id="PS50196">
    <property type="entry name" value="RANBD1"/>
    <property type="match status" value="1"/>
</dbReference>
<dbReference type="Gene3D" id="2.30.29.30">
    <property type="entry name" value="Pleckstrin-homology domain (PH domain)/Phosphotyrosine-binding domain (PTB)"/>
    <property type="match status" value="1"/>
</dbReference>
<evidence type="ECO:0000259" key="4">
    <source>
        <dbReference type="PROSITE" id="PS50196"/>
    </source>
</evidence>
<evidence type="ECO:0000256" key="1">
    <source>
        <dbReference type="ARBA" id="ARBA00004123"/>
    </source>
</evidence>
<evidence type="ECO:0000256" key="3">
    <source>
        <dbReference type="SAM" id="MobiDB-lite"/>
    </source>
</evidence>
<protein>
    <submittedName>
        <fullName evidence="6">RanBD1 domain-containing protein</fullName>
    </submittedName>
</protein>
<proteinExistence type="predicted"/>
<accession>A0A915EKW3</accession>
<dbReference type="PANTHER" id="PTHR23138">
    <property type="entry name" value="RAN BINDING PROTEIN"/>
    <property type="match status" value="1"/>
</dbReference>
<dbReference type="PANTHER" id="PTHR23138:SF142">
    <property type="entry name" value="RAN-BINDING PROTEIN 3B-RELATED"/>
    <property type="match status" value="1"/>
</dbReference>
<dbReference type="InterPro" id="IPR045255">
    <property type="entry name" value="RanBP1-like"/>
</dbReference>
<sequence>MSEMNLEPSKLSLAANQVWSESTSLFQKKTEVKIDLGLEKSGSIFNGGGESKGSTSTGIASGYVFGSRVADRVAKASENGGQKASGSVFARPVDVSSIFKRMAEKKKDGCSTADLWKNASACTTTAAGEDSKTSAETVAEGNETPASTSSEDRLKASADELAKHSSLGGDITSTAAEPVTTGEEDEKNVVNISCKFFYFNVESKSWVERGLGTLKINEKNNSCDNFRIVGRTTGSQKVVINSKIFPGMILRNTQLFLIQASPVSISRVQLLLERYISRAKAAEEKQKKCDDADVKSDATSRKRKPEQELDWNEDWE</sequence>